<dbReference type="Pfam" id="PF22939">
    <property type="entry name" value="WHD_GPIID"/>
    <property type="match status" value="1"/>
</dbReference>
<feature type="domain" description="Nephrocystin 3-like N-terminal" evidence="4">
    <location>
        <begin position="2"/>
        <end position="92"/>
    </location>
</feature>
<gene>
    <name evidence="5" type="ORF">EDB81DRAFT_764414</name>
</gene>
<protein>
    <recommendedName>
        <fullName evidence="7">NACHT domain-containing protein</fullName>
    </recommendedName>
</protein>
<evidence type="ECO:0000259" key="3">
    <source>
        <dbReference type="Pfam" id="PF22939"/>
    </source>
</evidence>
<keyword evidence="1" id="KW-0677">Repeat</keyword>
<evidence type="ECO:0000256" key="2">
    <source>
        <dbReference type="SAM" id="MobiDB-lite"/>
    </source>
</evidence>
<dbReference type="InterPro" id="IPR056884">
    <property type="entry name" value="NPHP3-like_N"/>
</dbReference>
<evidence type="ECO:0000313" key="5">
    <source>
        <dbReference type="EMBL" id="KAH7129266.1"/>
    </source>
</evidence>
<dbReference type="PANTHER" id="PTHR10039:SF15">
    <property type="entry name" value="NACHT DOMAIN-CONTAINING PROTEIN"/>
    <property type="match status" value="1"/>
</dbReference>
<name>A0A9P9E3H0_9HYPO</name>
<reference evidence="5" key="1">
    <citation type="journal article" date="2021" name="Nat. Commun.">
        <title>Genetic determinants of endophytism in the Arabidopsis root mycobiome.</title>
        <authorList>
            <person name="Mesny F."/>
            <person name="Miyauchi S."/>
            <person name="Thiergart T."/>
            <person name="Pickel B."/>
            <person name="Atanasova L."/>
            <person name="Karlsson M."/>
            <person name="Huettel B."/>
            <person name="Barry K.W."/>
            <person name="Haridas S."/>
            <person name="Chen C."/>
            <person name="Bauer D."/>
            <person name="Andreopoulos W."/>
            <person name="Pangilinan J."/>
            <person name="LaButti K."/>
            <person name="Riley R."/>
            <person name="Lipzen A."/>
            <person name="Clum A."/>
            <person name="Drula E."/>
            <person name="Henrissat B."/>
            <person name="Kohler A."/>
            <person name="Grigoriev I.V."/>
            <person name="Martin F.M."/>
            <person name="Hacquard S."/>
        </authorList>
    </citation>
    <scope>NUCLEOTIDE SEQUENCE</scope>
    <source>
        <strain evidence="5">MPI-CAGE-AT-0147</strain>
    </source>
</reference>
<accession>A0A9P9E3H0</accession>
<dbReference type="PANTHER" id="PTHR10039">
    <property type="entry name" value="AMELOGENIN"/>
    <property type="match status" value="1"/>
</dbReference>
<feature type="region of interest" description="Disordered" evidence="2">
    <location>
        <begin position="233"/>
        <end position="255"/>
    </location>
</feature>
<dbReference type="InterPro" id="IPR054471">
    <property type="entry name" value="GPIID_WHD"/>
</dbReference>
<dbReference type="Pfam" id="PF24883">
    <property type="entry name" value="NPHP3_N"/>
    <property type="match status" value="1"/>
</dbReference>
<sequence>MASLLKQLTQGQRSFPDSVRSLHHKHKHERSRPSFAELSTTLQSVARLYSRVFILIDALDECRVSYGSQTGFLAEVFKLRAWPRTNIFATSRFLLAQLHLKSLIGKRTPEAVRRAPAKITIGSDDYAYETAMKRIEKQASSDRKLAKQILSWIACAKGPLTTLELRHALAVEGGATEVDQDALPEIEHMVAPDLKDTVSGLLARGADYAVGEDEESLSNTHLSTTFSRRNSFSISQSSRTSSSGHRVQTRPNHSTIFSVSLTTSETQEEDDLESLASDQVDIASKASPGTTRMESNAIYLLAEYFARVEESLPLHKNTLSKMSDERVFQKRVNRTILAREIARIIQSDEMEHADTRLDRLKKSRVRKGNVNDWLAKLPHTGEPLEDLGTLREIINTVPKSSITLSSKNDISFLNKTKLYLESYTRYQWDWSPLRPPLRDVETGNQRVEWKNEVSEEVANLLSEILDLMDDHPPKCHCCSVRPSSIARAISLNHTIKLLKSAVINPKNLLQSATDAPSAAAQRYMSSNTPSNSGSSARARACLSLGNTDTREEGAPENSEGVQSGNAFAAFYGVSCLRVLFAVQGWRWSLELEQFLIPDGPCDSSFFRTLRAFHRMHRHALPHCFSPFRFLNCRFVKFKRMYANQVMSSSKHELPDYHGHLYHYEYEPRRPNIKPPFINQEIFQILLSKCHGICL</sequence>
<evidence type="ECO:0000256" key="1">
    <source>
        <dbReference type="ARBA" id="ARBA00022737"/>
    </source>
</evidence>
<evidence type="ECO:0008006" key="7">
    <source>
        <dbReference type="Google" id="ProtNLM"/>
    </source>
</evidence>
<dbReference type="EMBL" id="JAGMUV010000018">
    <property type="protein sequence ID" value="KAH7129266.1"/>
    <property type="molecule type" value="Genomic_DNA"/>
</dbReference>
<feature type="compositionally biased region" description="Basic residues" evidence="2">
    <location>
        <begin position="21"/>
        <end position="30"/>
    </location>
</feature>
<keyword evidence="6" id="KW-1185">Reference proteome</keyword>
<dbReference type="OrthoDB" id="1577640at2759"/>
<feature type="domain" description="GPI inositol-deacylase winged helix" evidence="3">
    <location>
        <begin position="138"/>
        <end position="172"/>
    </location>
</feature>
<feature type="region of interest" description="Disordered" evidence="2">
    <location>
        <begin position="8"/>
        <end position="33"/>
    </location>
</feature>
<comment type="caution">
    <text evidence="5">The sequence shown here is derived from an EMBL/GenBank/DDBJ whole genome shotgun (WGS) entry which is preliminary data.</text>
</comment>
<organism evidence="5 6">
    <name type="scientific">Dactylonectria macrodidyma</name>
    <dbReference type="NCBI Taxonomy" id="307937"/>
    <lineage>
        <taxon>Eukaryota</taxon>
        <taxon>Fungi</taxon>
        <taxon>Dikarya</taxon>
        <taxon>Ascomycota</taxon>
        <taxon>Pezizomycotina</taxon>
        <taxon>Sordariomycetes</taxon>
        <taxon>Hypocreomycetidae</taxon>
        <taxon>Hypocreales</taxon>
        <taxon>Nectriaceae</taxon>
        <taxon>Dactylonectria</taxon>
    </lineage>
</organism>
<proteinExistence type="predicted"/>
<evidence type="ECO:0000313" key="6">
    <source>
        <dbReference type="Proteomes" id="UP000738349"/>
    </source>
</evidence>
<evidence type="ECO:0000259" key="4">
    <source>
        <dbReference type="Pfam" id="PF24883"/>
    </source>
</evidence>
<feature type="compositionally biased region" description="Low complexity" evidence="2">
    <location>
        <begin position="233"/>
        <end position="246"/>
    </location>
</feature>
<dbReference type="Proteomes" id="UP000738349">
    <property type="component" value="Unassembled WGS sequence"/>
</dbReference>
<dbReference type="AlphaFoldDB" id="A0A9P9E3H0"/>